<comment type="similarity">
    <text evidence="2">Belongs to the GSP K family.</text>
</comment>
<evidence type="ECO:0000259" key="12">
    <source>
        <dbReference type="Pfam" id="PF21687"/>
    </source>
</evidence>
<sequence length="314" mass="34816">MVNIKQQRGVALLTVILIVTLISITAISMRAHQELDIRRTVNELNHAQAVVYLQGAEYLSKTVLKEDAKKSKIDTLDEDWAMVLPPFPVDGGTIGGILEDLSGKFNINNLVDAKGKKSIADHRSFQVLLVNLKLDADIADAVVDWIDKNETPEPGGAEDGYYLGKDKQPYRAANQLIASTTELLRVKGINFKVFNKIKNFITALPKRNSININTADKEVLRMISISISDADAQDMVKTRKKNGYKKVSDLLSHSSLSSLNAEAKGKLIKLDVKSDYFLLTSTAIIGQLEIRMKSILNRNDKKKVTVLVRSQGEL</sequence>
<evidence type="ECO:0000256" key="10">
    <source>
        <dbReference type="SAM" id="Phobius"/>
    </source>
</evidence>
<dbReference type="Pfam" id="PF21687">
    <property type="entry name" value="T2SSK_1st"/>
    <property type="match status" value="1"/>
</dbReference>
<dbReference type="Gene3D" id="1.10.40.60">
    <property type="entry name" value="EpsJ-like"/>
    <property type="match status" value="2"/>
</dbReference>
<dbReference type="InterPro" id="IPR049179">
    <property type="entry name" value="T2SSK_SAM-like_2nd"/>
</dbReference>
<dbReference type="InterPro" id="IPR045584">
    <property type="entry name" value="Pilin-like"/>
</dbReference>
<evidence type="ECO:0000313" key="13">
    <source>
        <dbReference type="EMBL" id="VAW99038.1"/>
    </source>
</evidence>
<keyword evidence="9 10" id="KW-0472">Membrane</keyword>
<proteinExistence type="inferred from homology"/>
<dbReference type="PIRSF" id="PIRSF002786">
    <property type="entry name" value="XcpX"/>
    <property type="match status" value="1"/>
</dbReference>
<evidence type="ECO:0000256" key="8">
    <source>
        <dbReference type="ARBA" id="ARBA00022989"/>
    </source>
</evidence>
<organism evidence="13">
    <name type="scientific">hydrothermal vent metagenome</name>
    <dbReference type="NCBI Taxonomy" id="652676"/>
    <lineage>
        <taxon>unclassified sequences</taxon>
        <taxon>metagenomes</taxon>
        <taxon>ecological metagenomes</taxon>
    </lineage>
</organism>
<evidence type="ECO:0000256" key="9">
    <source>
        <dbReference type="ARBA" id="ARBA00023136"/>
    </source>
</evidence>
<dbReference type="InterPro" id="IPR038072">
    <property type="entry name" value="GspK_central_sf"/>
</dbReference>
<evidence type="ECO:0000256" key="6">
    <source>
        <dbReference type="ARBA" id="ARBA00022692"/>
    </source>
</evidence>
<evidence type="ECO:0000256" key="1">
    <source>
        <dbReference type="ARBA" id="ARBA00004533"/>
    </source>
</evidence>
<evidence type="ECO:0000256" key="7">
    <source>
        <dbReference type="ARBA" id="ARBA00022927"/>
    </source>
</evidence>
<reference evidence="13" key="1">
    <citation type="submission" date="2018-06" db="EMBL/GenBank/DDBJ databases">
        <authorList>
            <person name="Zhirakovskaya E."/>
        </authorList>
    </citation>
    <scope>NUCLEOTIDE SEQUENCE</scope>
</reference>
<evidence type="ECO:0000256" key="2">
    <source>
        <dbReference type="ARBA" id="ARBA00007246"/>
    </source>
</evidence>
<feature type="transmembrane region" description="Helical" evidence="10">
    <location>
        <begin position="9"/>
        <end position="29"/>
    </location>
</feature>
<dbReference type="SUPFAM" id="SSF158544">
    <property type="entry name" value="GspK insert domain-like"/>
    <property type="match status" value="2"/>
</dbReference>
<dbReference type="PANTHER" id="PTHR38831">
    <property type="entry name" value="TYPE II SECRETION SYSTEM PROTEIN K"/>
    <property type="match status" value="1"/>
</dbReference>
<dbReference type="InterPro" id="IPR049031">
    <property type="entry name" value="T2SSK_SAM-like_1st"/>
</dbReference>
<dbReference type="GO" id="GO:0009306">
    <property type="term" value="P:protein secretion"/>
    <property type="evidence" value="ECO:0007669"/>
    <property type="project" value="InterPro"/>
</dbReference>
<keyword evidence="3" id="KW-0813">Transport</keyword>
<keyword evidence="4" id="KW-1003">Cell membrane</keyword>
<keyword evidence="6 10" id="KW-0812">Transmembrane</keyword>
<dbReference type="EMBL" id="UOFS01000039">
    <property type="protein sequence ID" value="VAW99038.1"/>
    <property type="molecule type" value="Genomic_DNA"/>
</dbReference>
<keyword evidence="5" id="KW-0997">Cell inner membrane</keyword>
<dbReference type="Pfam" id="PF03934">
    <property type="entry name" value="T2SSK"/>
    <property type="match status" value="1"/>
</dbReference>
<dbReference type="AlphaFoldDB" id="A0A3B0ZZW0"/>
<dbReference type="InterPro" id="IPR005628">
    <property type="entry name" value="GspK"/>
</dbReference>
<dbReference type="GO" id="GO:0005886">
    <property type="term" value="C:plasma membrane"/>
    <property type="evidence" value="ECO:0007669"/>
    <property type="project" value="UniProtKB-SubCell"/>
</dbReference>
<comment type="subcellular location">
    <subcellularLocation>
        <location evidence="1">Cell inner membrane</location>
    </subcellularLocation>
</comment>
<evidence type="ECO:0000256" key="4">
    <source>
        <dbReference type="ARBA" id="ARBA00022475"/>
    </source>
</evidence>
<feature type="domain" description="T2SS protein K second SAM-like" evidence="11">
    <location>
        <begin position="210"/>
        <end position="262"/>
    </location>
</feature>
<evidence type="ECO:0000256" key="3">
    <source>
        <dbReference type="ARBA" id="ARBA00022448"/>
    </source>
</evidence>
<accession>A0A3B0ZZW0</accession>
<name>A0A3B0ZZW0_9ZZZZ</name>
<evidence type="ECO:0000259" key="11">
    <source>
        <dbReference type="Pfam" id="PF03934"/>
    </source>
</evidence>
<feature type="domain" description="T2SS protein K first SAM-like" evidence="12">
    <location>
        <begin position="103"/>
        <end position="206"/>
    </location>
</feature>
<gene>
    <name evidence="13" type="ORF">MNBD_GAMMA22-1413</name>
</gene>
<dbReference type="NCBIfam" id="NF037980">
    <property type="entry name" value="T2SS_GspK"/>
    <property type="match status" value="1"/>
</dbReference>
<keyword evidence="7" id="KW-0653">Protein transport</keyword>
<dbReference type="Gene3D" id="3.30.1300.30">
    <property type="entry name" value="GSPII I/J protein-like"/>
    <property type="match status" value="1"/>
</dbReference>
<dbReference type="PANTHER" id="PTHR38831:SF1">
    <property type="entry name" value="TYPE II SECRETION SYSTEM PROTEIN K-RELATED"/>
    <property type="match status" value="1"/>
</dbReference>
<protein>
    <submittedName>
        <fullName evidence="13">General secretion pathway protein K</fullName>
    </submittedName>
</protein>
<dbReference type="SUPFAM" id="SSF54523">
    <property type="entry name" value="Pili subunits"/>
    <property type="match status" value="1"/>
</dbReference>
<evidence type="ECO:0000256" key="5">
    <source>
        <dbReference type="ARBA" id="ARBA00022519"/>
    </source>
</evidence>
<keyword evidence="8 10" id="KW-1133">Transmembrane helix</keyword>